<organism evidence="3 4">
    <name type="scientific">Cognatishimia activa</name>
    <dbReference type="NCBI Taxonomy" id="1715691"/>
    <lineage>
        <taxon>Bacteria</taxon>
        <taxon>Pseudomonadati</taxon>
        <taxon>Pseudomonadota</taxon>
        <taxon>Alphaproteobacteria</taxon>
        <taxon>Rhodobacterales</taxon>
        <taxon>Paracoccaceae</taxon>
        <taxon>Cognatishimia</taxon>
    </lineage>
</organism>
<dbReference type="PANTHER" id="PTHR48080:SF2">
    <property type="entry name" value="D-GALACTONATE DEHYDRATASE"/>
    <property type="match status" value="1"/>
</dbReference>
<dbReference type="InterPro" id="IPR034593">
    <property type="entry name" value="DgoD-like"/>
</dbReference>
<sequence>MKLERIETFVVANPPPRHGGNYFIFVRLTTACGITGVGEIYNATFSPHLCAAMAEDVFARVFAGHNPHHIEKLWRQTYGAGFTLRPDVTVMGVLSGLEMACWDIIGKAAGQPVYELLGGKVHERLRSYTYLYPAAGDVYPDPDAPNVYNDSDIAADTALKAVEQGFTAIKFDPAGPYTVYGGHQPLLADLDRSEAFCRQIRAAVGDRADLLFGTHGQFTVSGAKRMARRLEAYDPLWFEEPIPPENPADMAEVARATAIPIATGERLCTKTEFARVLEVGAASILQMNLGRVGGLLEAKKIAAMAETRQAQIAPHLYCGPVVAAANIQIATCSPNFLILESIGRFDGPFMDFLSTPITWQDGYVIPPTAPGLGVELNDAAIAAHPYTGTELHLSMAQTPHVP</sequence>
<reference evidence="4" key="1">
    <citation type="submission" date="2015-09" db="EMBL/GenBank/DDBJ databases">
        <authorList>
            <person name="Rodrigo-Torres Lidia"/>
            <person name="Arahal R.David."/>
        </authorList>
    </citation>
    <scope>NUCLEOTIDE SEQUENCE [LARGE SCALE GENOMIC DNA]</scope>
    <source>
        <strain evidence="4">CECT 5114</strain>
    </source>
</reference>
<dbReference type="RefSeq" id="WP_058316410.1">
    <property type="nucleotide sequence ID" value="NZ_CYUE01000023.1"/>
</dbReference>
<dbReference type="Proteomes" id="UP000051184">
    <property type="component" value="Unassembled WGS sequence"/>
</dbReference>
<accession>A0A0P1JCK6</accession>
<keyword evidence="1 3" id="KW-0456">Lyase</keyword>
<dbReference type="Pfam" id="PF13378">
    <property type="entry name" value="MR_MLE_C"/>
    <property type="match status" value="1"/>
</dbReference>
<dbReference type="InterPro" id="IPR013342">
    <property type="entry name" value="Mandelate_racemase_C"/>
</dbReference>
<dbReference type="Gene3D" id="3.20.20.120">
    <property type="entry name" value="Enolase-like C-terminal domain"/>
    <property type="match status" value="1"/>
</dbReference>
<dbReference type="InterPro" id="IPR029017">
    <property type="entry name" value="Enolase-like_N"/>
</dbReference>
<proteinExistence type="predicted"/>
<dbReference type="EMBL" id="CYUE01000023">
    <property type="protein sequence ID" value="CUK27498.1"/>
    <property type="molecule type" value="Genomic_DNA"/>
</dbReference>
<dbReference type="InterPro" id="IPR036849">
    <property type="entry name" value="Enolase-like_C_sf"/>
</dbReference>
<dbReference type="SUPFAM" id="SSF54826">
    <property type="entry name" value="Enolase N-terminal domain-like"/>
    <property type="match status" value="1"/>
</dbReference>
<dbReference type="AlphaFoldDB" id="A0A0P1JCK6"/>
<evidence type="ECO:0000256" key="1">
    <source>
        <dbReference type="ARBA" id="ARBA00023239"/>
    </source>
</evidence>
<gene>
    <name evidence="3" type="primary">dgoD_4</name>
    <name evidence="3" type="ORF">TA5114_03326</name>
</gene>
<dbReference type="Pfam" id="PF02746">
    <property type="entry name" value="MR_MLE_N"/>
    <property type="match status" value="1"/>
</dbReference>
<dbReference type="OrthoDB" id="9802699at2"/>
<dbReference type="SUPFAM" id="SSF51604">
    <property type="entry name" value="Enolase C-terminal domain-like"/>
    <property type="match status" value="1"/>
</dbReference>
<dbReference type="Gene3D" id="3.30.390.10">
    <property type="entry name" value="Enolase-like, N-terminal domain"/>
    <property type="match status" value="1"/>
</dbReference>
<protein>
    <submittedName>
        <fullName evidence="3">D-galactonate dehydratase</fullName>
        <ecNumber evidence="3">4.2.1.6</ecNumber>
    </submittedName>
</protein>
<dbReference type="GO" id="GO:0008869">
    <property type="term" value="F:galactonate dehydratase activity"/>
    <property type="evidence" value="ECO:0007669"/>
    <property type="project" value="UniProtKB-EC"/>
</dbReference>
<evidence type="ECO:0000313" key="3">
    <source>
        <dbReference type="EMBL" id="CUK27498.1"/>
    </source>
</evidence>
<dbReference type="SMART" id="SM00922">
    <property type="entry name" value="MR_MLE"/>
    <property type="match status" value="1"/>
</dbReference>
<dbReference type="EC" id="4.2.1.6" evidence="3"/>
<evidence type="ECO:0000259" key="2">
    <source>
        <dbReference type="SMART" id="SM00922"/>
    </source>
</evidence>
<evidence type="ECO:0000313" key="4">
    <source>
        <dbReference type="Proteomes" id="UP000051184"/>
    </source>
</evidence>
<dbReference type="PANTHER" id="PTHR48080">
    <property type="entry name" value="D-GALACTONATE DEHYDRATASE-RELATED"/>
    <property type="match status" value="1"/>
</dbReference>
<dbReference type="CDD" id="cd03316">
    <property type="entry name" value="MR_like"/>
    <property type="match status" value="1"/>
</dbReference>
<feature type="domain" description="Mandelate racemase/muconate lactonizing enzyme C-terminal" evidence="2">
    <location>
        <begin position="150"/>
        <end position="260"/>
    </location>
</feature>
<dbReference type="InterPro" id="IPR029065">
    <property type="entry name" value="Enolase_C-like"/>
</dbReference>
<dbReference type="InterPro" id="IPR013341">
    <property type="entry name" value="Mandelate_racemase_N_dom"/>
</dbReference>
<keyword evidence="4" id="KW-1185">Reference proteome</keyword>
<name>A0A0P1JCK6_9RHOB</name>